<accession>A0A327M4I5</accession>
<dbReference type="EMBL" id="QLIX01000013">
    <property type="protein sequence ID" value="RAI57880.1"/>
    <property type="molecule type" value="Genomic_DNA"/>
</dbReference>
<comment type="caution">
    <text evidence="2">The sequence shown here is derived from an EMBL/GenBank/DDBJ whole genome shotgun (WGS) entry which is preliminary data.</text>
</comment>
<dbReference type="Gene3D" id="3.40.630.30">
    <property type="match status" value="1"/>
</dbReference>
<evidence type="ECO:0000259" key="1">
    <source>
        <dbReference type="PROSITE" id="PS51186"/>
    </source>
</evidence>
<dbReference type="Proteomes" id="UP000249065">
    <property type="component" value="Unassembled WGS sequence"/>
</dbReference>
<dbReference type="GO" id="GO:0016747">
    <property type="term" value="F:acyltransferase activity, transferring groups other than amino-acyl groups"/>
    <property type="evidence" value="ECO:0007669"/>
    <property type="project" value="InterPro"/>
</dbReference>
<keyword evidence="2" id="KW-0808">Transferase</keyword>
<dbReference type="InterPro" id="IPR016181">
    <property type="entry name" value="Acyl_CoA_acyltransferase"/>
</dbReference>
<dbReference type="CDD" id="cd04301">
    <property type="entry name" value="NAT_SF"/>
    <property type="match status" value="1"/>
</dbReference>
<evidence type="ECO:0000313" key="2">
    <source>
        <dbReference type="EMBL" id="RAI57880.1"/>
    </source>
</evidence>
<keyword evidence="3" id="KW-1185">Reference proteome</keyword>
<protein>
    <submittedName>
        <fullName evidence="2">GNAT family N-acetyltransferase</fullName>
    </submittedName>
</protein>
<reference evidence="3" key="1">
    <citation type="submission" date="2018-06" db="EMBL/GenBank/DDBJ databases">
        <authorList>
            <person name="Khan S.A."/>
        </authorList>
    </citation>
    <scope>NUCLEOTIDE SEQUENCE [LARGE SCALE GENOMIC DNA]</scope>
    <source>
        <strain evidence="3">DB-1506</strain>
    </source>
</reference>
<dbReference type="Pfam" id="PF00583">
    <property type="entry name" value="Acetyltransf_1"/>
    <property type="match status" value="1"/>
</dbReference>
<feature type="domain" description="N-acetyltransferase" evidence="1">
    <location>
        <begin position="1"/>
        <end position="143"/>
    </location>
</feature>
<proteinExistence type="predicted"/>
<organism evidence="2 3">
    <name type="scientific">Roseicella frigidaeris</name>
    <dbReference type="NCBI Taxonomy" id="2230885"/>
    <lineage>
        <taxon>Bacteria</taxon>
        <taxon>Pseudomonadati</taxon>
        <taxon>Pseudomonadota</taxon>
        <taxon>Alphaproteobacteria</taxon>
        <taxon>Acetobacterales</taxon>
        <taxon>Roseomonadaceae</taxon>
        <taxon>Roseicella</taxon>
    </lineage>
</organism>
<sequence length="147" mass="16622">MTLPPGLSFGIEDAPSKEDLDALPKGLEAYNEQRWPGHQPWQAIHVLARQDGRVAGGLQAEMYAGWLFLRYFWLEEGLRGAGLGRRIIATAERRAQASGCHSAWVDTFSFQAPGFYEKQGYVEFARLPYPPQGERLFLRKRLTEDAP</sequence>
<dbReference type="PROSITE" id="PS51186">
    <property type="entry name" value="GNAT"/>
    <property type="match status" value="1"/>
</dbReference>
<evidence type="ECO:0000313" key="3">
    <source>
        <dbReference type="Proteomes" id="UP000249065"/>
    </source>
</evidence>
<dbReference type="RefSeq" id="WP_111470997.1">
    <property type="nucleotide sequence ID" value="NZ_QLIX01000013.1"/>
</dbReference>
<dbReference type="SUPFAM" id="SSF55729">
    <property type="entry name" value="Acyl-CoA N-acyltransferases (Nat)"/>
    <property type="match status" value="1"/>
</dbReference>
<dbReference type="AlphaFoldDB" id="A0A327M4I5"/>
<dbReference type="OrthoDB" id="9787920at2"/>
<dbReference type="InterPro" id="IPR000182">
    <property type="entry name" value="GNAT_dom"/>
</dbReference>
<name>A0A327M4I5_9PROT</name>
<gene>
    <name evidence="2" type="ORF">DOO78_16670</name>
</gene>